<evidence type="ECO:0000256" key="1">
    <source>
        <dbReference type="ARBA" id="ARBA00004477"/>
    </source>
</evidence>
<dbReference type="Pfam" id="PF00122">
    <property type="entry name" value="E1-E2_ATPase"/>
    <property type="match status" value="1"/>
</dbReference>
<feature type="transmembrane region" description="Helical" evidence="21">
    <location>
        <begin position="399"/>
        <end position="418"/>
    </location>
</feature>
<dbReference type="GO" id="GO:0015662">
    <property type="term" value="F:P-type ion transporter activity"/>
    <property type="evidence" value="ECO:0007669"/>
    <property type="project" value="TreeGrafter"/>
</dbReference>
<dbReference type="GO" id="GO:0015031">
    <property type="term" value="P:protein transport"/>
    <property type="evidence" value="ECO:0007669"/>
    <property type="project" value="UniProtKB-KW"/>
</dbReference>
<dbReference type="Gene3D" id="3.40.1110.10">
    <property type="entry name" value="Calcium-transporting ATPase, cytoplasmic domain N"/>
    <property type="match status" value="1"/>
</dbReference>
<keyword evidence="11" id="KW-0653">Protein transport</keyword>
<gene>
    <name evidence="25 26" type="primary">LOC108733867</name>
</gene>
<evidence type="ECO:0000256" key="8">
    <source>
        <dbReference type="ARBA" id="ARBA00022824"/>
    </source>
</evidence>
<accession>A0A7F5R201</accession>
<feature type="domain" description="P-type ATPase A" evidence="22">
    <location>
        <begin position="256"/>
        <end position="354"/>
    </location>
</feature>
<evidence type="ECO:0000313" key="26">
    <source>
        <dbReference type="RefSeq" id="XP_025829258.1"/>
    </source>
</evidence>
<evidence type="ECO:0000256" key="5">
    <source>
        <dbReference type="ARBA" id="ARBA00022692"/>
    </source>
</evidence>
<dbReference type="GO" id="GO:0046872">
    <property type="term" value="F:metal ion binding"/>
    <property type="evidence" value="ECO:0007669"/>
    <property type="project" value="UniProtKB-KW"/>
</dbReference>
<dbReference type="NCBIfam" id="TIGR01494">
    <property type="entry name" value="ATPase_P-type"/>
    <property type="match status" value="2"/>
</dbReference>
<reference evidence="25 26" key="1">
    <citation type="submission" date="2025-04" db="UniProtKB">
        <authorList>
            <consortium name="RefSeq"/>
        </authorList>
    </citation>
    <scope>IDENTIFICATION</scope>
    <source>
        <tissue evidence="25 26">Entire body</tissue>
    </source>
</reference>
<dbReference type="GO" id="GO:0006874">
    <property type="term" value="P:intracellular calcium ion homeostasis"/>
    <property type="evidence" value="ECO:0007669"/>
    <property type="project" value="TreeGrafter"/>
</dbReference>
<dbReference type="InterPro" id="IPR036412">
    <property type="entry name" value="HAD-like_sf"/>
</dbReference>
<evidence type="ECO:0000259" key="22">
    <source>
        <dbReference type="Pfam" id="PF00122"/>
    </source>
</evidence>
<dbReference type="Gene3D" id="3.40.50.1000">
    <property type="entry name" value="HAD superfamily/HAD-like"/>
    <property type="match status" value="1"/>
</dbReference>
<dbReference type="RefSeq" id="XP_025829257.1">
    <property type="nucleotide sequence ID" value="XM_025973472.1"/>
</dbReference>
<evidence type="ECO:0000256" key="15">
    <source>
        <dbReference type="ARBA" id="ARBA00023180"/>
    </source>
</evidence>
<dbReference type="InterPro" id="IPR023298">
    <property type="entry name" value="ATPase_P-typ_TM_dom_sf"/>
</dbReference>
<dbReference type="InterPro" id="IPR059000">
    <property type="entry name" value="ATPase_P-type_domA"/>
</dbReference>
<evidence type="ECO:0000256" key="18">
    <source>
        <dbReference type="ARBA" id="ARBA00067401"/>
    </source>
</evidence>
<keyword evidence="4" id="KW-0597">Phosphoprotein</keyword>
<evidence type="ECO:0000313" key="24">
    <source>
        <dbReference type="Proteomes" id="UP000192223"/>
    </source>
</evidence>
<dbReference type="SUPFAM" id="SSF81665">
    <property type="entry name" value="Calcium ATPase, transmembrane domain M"/>
    <property type="match status" value="1"/>
</dbReference>
<dbReference type="InterPro" id="IPR047820">
    <property type="entry name" value="P5A-type_ATPase"/>
</dbReference>
<dbReference type="InterPro" id="IPR008250">
    <property type="entry name" value="ATPase_P-typ_transduc_dom_A_sf"/>
</dbReference>
<evidence type="ECO:0000256" key="4">
    <source>
        <dbReference type="ARBA" id="ARBA00022553"/>
    </source>
</evidence>
<dbReference type="NCBIfam" id="TIGR01657">
    <property type="entry name" value="P-ATPase-V"/>
    <property type="match status" value="1"/>
</dbReference>
<dbReference type="InterPro" id="IPR018303">
    <property type="entry name" value="ATPase_P-typ_P_site"/>
</dbReference>
<evidence type="ECO:0000256" key="11">
    <source>
        <dbReference type="ARBA" id="ARBA00022927"/>
    </source>
</evidence>
<evidence type="ECO:0000256" key="17">
    <source>
        <dbReference type="ARBA" id="ARBA00059755"/>
    </source>
</evidence>
<dbReference type="OrthoDB" id="48943at2759"/>
<evidence type="ECO:0000256" key="6">
    <source>
        <dbReference type="ARBA" id="ARBA00022723"/>
    </source>
</evidence>
<dbReference type="SFLD" id="SFLDG00002">
    <property type="entry name" value="C1.7:_P-type_atpase_like"/>
    <property type="match status" value="1"/>
</dbReference>
<keyword evidence="15" id="KW-0325">Glycoprotein</keyword>
<dbReference type="InterPro" id="IPR006544">
    <property type="entry name" value="P-type_TPase_V"/>
</dbReference>
<evidence type="ECO:0000256" key="9">
    <source>
        <dbReference type="ARBA" id="ARBA00022840"/>
    </source>
</evidence>
<dbReference type="PROSITE" id="PS00154">
    <property type="entry name" value="ATPASE_E1_E2"/>
    <property type="match status" value="1"/>
</dbReference>
<feature type="transmembrane region" description="Helical" evidence="21">
    <location>
        <begin position="217"/>
        <end position="235"/>
    </location>
</feature>
<dbReference type="InterPro" id="IPR023299">
    <property type="entry name" value="ATPase_P-typ_cyto_dom_N"/>
</dbReference>
<feature type="transmembrane region" description="Helical" evidence="21">
    <location>
        <begin position="27"/>
        <end position="49"/>
    </location>
</feature>
<keyword evidence="24" id="KW-1185">Reference proteome</keyword>
<dbReference type="KEGG" id="apln:108733867"/>
<dbReference type="PANTHER" id="PTHR45630:SF7">
    <property type="entry name" value="ENDOPLASMIC RETICULUM TRANSMEMBRANE HELIX TRANSLOCASE"/>
    <property type="match status" value="1"/>
</dbReference>
<evidence type="ECO:0000259" key="23">
    <source>
        <dbReference type="Pfam" id="PF23143"/>
    </source>
</evidence>
<feature type="transmembrane region" description="Helical" evidence="21">
    <location>
        <begin position="1128"/>
        <end position="1146"/>
    </location>
</feature>
<dbReference type="InterPro" id="IPR057255">
    <property type="entry name" value="2TM_P5A-ATPase"/>
</dbReference>
<dbReference type="FunFam" id="2.70.150.10:FF:000015">
    <property type="entry name" value="Cation-transporting ATPase"/>
    <property type="match status" value="1"/>
</dbReference>
<evidence type="ECO:0000256" key="10">
    <source>
        <dbReference type="ARBA" id="ARBA00022842"/>
    </source>
</evidence>
<dbReference type="RefSeq" id="XP_025829258.1">
    <property type="nucleotide sequence ID" value="XM_025973473.1"/>
</dbReference>
<dbReference type="InterPro" id="IPR001757">
    <property type="entry name" value="P_typ_ATPase"/>
</dbReference>
<feature type="transmembrane region" description="Helical" evidence="21">
    <location>
        <begin position="55"/>
        <end position="77"/>
    </location>
</feature>
<proteinExistence type="inferred from homology"/>
<dbReference type="GO" id="GO:0005789">
    <property type="term" value="C:endoplasmic reticulum membrane"/>
    <property type="evidence" value="ECO:0007669"/>
    <property type="project" value="UniProtKB-SubCell"/>
</dbReference>
<dbReference type="SUPFAM" id="SSF81660">
    <property type="entry name" value="Metal cation-transporting ATPase, ATP-binding domain N"/>
    <property type="match status" value="1"/>
</dbReference>
<evidence type="ECO:0000256" key="3">
    <source>
        <dbReference type="ARBA" id="ARBA00022448"/>
    </source>
</evidence>
<dbReference type="SUPFAM" id="SSF81653">
    <property type="entry name" value="Calcium ATPase, transduction domain A"/>
    <property type="match status" value="1"/>
</dbReference>
<evidence type="ECO:0000256" key="14">
    <source>
        <dbReference type="ARBA" id="ARBA00023136"/>
    </source>
</evidence>
<feature type="transmembrane region" description="Helical" evidence="21">
    <location>
        <begin position="1002"/>
        <end position="1023"/>
    </location>
</feature>
<dbReference type="InterPro" id="IPR044492">
    <property type="entry name" value="P_typ_ATPase_HD_dom"/>
</dbReference>
<dbReference type="FunFam" id="3.40.1110.10:FF:000014">
    <property type="entry name" value="Cation-transporting ATPase"/>
    <property type="match status" value="1"/>
</dbReference>
<protein>
    <recommendedName>
        <fullName evidence="18">Endoplasmic reticulum transmembrane helix translocase</fullName>
    </recommendedName>
    <alternativeName>
        <fullName evidence="19">Endoplasmic reticulum P5A-ATPase</fullName>
    </alternativeName>
</protein>
<dbReference type="CDD" id="cd07543">
    <property type="entry name" value="P-type_ATPase_cation"/>
    <property type="match status" value="1"/>
</dbReference>
<evidence type="ECO:0000256" key="13">
    <source>
        <dbReference type="ARBA" id="ARBA00022989"/>
    </source>
</evidence>
<keyword evidence="6" id="KW-0479">Metal-binding</keyword>
<evidence type="ECO:0000256" key="16">
    <source>
        <dbReference type="ARBA" id="ARBA00048588"/>
    </source>
</evidence>
<keyword evidence="8" id="KW-0256">Endoplasmic reticulum</keyword>
<dbReference type="InterPro" id="IPR023214">
    <property type="entry name" value="HAD_sf"/>
</dbReference>
<feature type="transmembrane region" description="Helical" evidence="21">
    <location>
        <begin position="1062"/>
        <end position="1081"/>
    </location>
</feature>
<keyword evidence="5 21" id="KW-0812">Transmembrane</keyword>
<feature type="transmembrane region" description="Helical" evidence="21">
    <location>
        <begin position="196"/>
        <end position="211"/>
    </location>
</feature>
<keyword evidence="12" id="KW-1278">Translocase</keyword>
<dbReference type="Pfam" id="PF23143">
    <property type="entry name" value="2TM_P5A-ATPase"/>
    <property type="match status" value="1"/>
</dbReference>
<dbReference type="GO" id="GO:0016887">
    <property type="term" value="F:ATP hydrolysis activity"/>
    <property type="evidence" value="ECO:0007669"/>
    <property type="project" value="InterPro"/>
</dbReference>
<evidence type="ECO:0000256" key="12">
    <source>
        <dbReference type="ARBA" id="ARBA00022967"/>
    </source>
</evidence>
<keyword evidence="14 21" id="KW-0472">Membrane</keyword>
<keyword evidence="7" id="KW-0547">Nucleotide-binding</keyword>
<evidence type="ECO:0000256" key="20">
    <source>
        <dbReference type="SAM" id="MobiDB-lite"/>
    </source>
</evidence>
<dbReference type="PRINTS" id="PR00119">
    <property type="entry name" value="CATATPASE"/>
</dbReference>
<feature type="compositionally biased region" description="Basic and acidic residues" evidence="20">
    <location>
        <begin position="838"/>
        <end position="859"/>
    </location>
</feature>
<feature type="domain" description="P5A-ATPase transmembrane helical hairpin" evidence="23">
    <location>
        <begin position="20"/>
        <end position="88"/>
    </location>
</feature>
<organism evidence="24 25">
    <name type="scientific">Agrilus planipennis</name>
    <name type="common">Emerald ash borer</name>
    <name type="synonym">Agrilus marcopoli</name>
    <dbReference type="NCBI Taxonomy" id="224129"/>
    <lineage>
        <taxon>Eukaryota</taxon>
        <taxon>Metazoa</taxon>
        <taxon>Ecdysozoa</taxon>
        <taxon>Arthropoda</taxon>
        <taxon>Hexapoda</taxon>
        <taxon>Insecta</taxon>
        <taxon>Pterygota</taxon>
        <taxon>Neoptera</taxon>
        <taxon>Endopterygota</taxon>
        <taxon>Coleoptera</taxon>
        <taxon>Polyphaga</taxon>
        <taxon>Elateriformia</taxon>
        <taxon>Buprestoidea</taxon>
        <taxon>Buprestidae</taxon>
        <taxon>Agrilinae</taxon>
        <taxon>Agrilus</taxon>
    </lineage>
</organism>
<dbReference type="GO" id="GO:0005524">
    <property type="term" value="F:ATP binding"/>
    <property type="evidence" value="ECO:0007669"/>
    <property type="project" value="UniProtKB-KW"/>
</dbReference>
<keyword evidence="9" id="KW-0067">ATP-binding</keyword>
<dbReference type="FunFam" id="3.40.50.1000:FF:000056">
    <property type="entry name" value="Cation-transporting ATPase"/>
    <property type="match status" value="1"/>
</dbReference>
<dbReference type="Proteomes" id="UP000192223">
    <property type="component" value="Unplaced"/>
</dbReference>
<dbReference type="PANTHER" id="PTHR45630">
    <property type="entry name" value="CATION-TRANSPORTING ATPASE-RELATED"/>
    <property type="match status" value="1"/>
</dbReference>
<evidence type="ECO:0000256" key="2">
    <source>
        <dbReference type="ARBA" id="ARBA00006000"/>
    </source>
</evidence>
<dbReference type="GeneID" id="108733867"/>
<feature type="transmembrane region" description="Helical" evidence="21">
    <location>
        <begin position="964"/>
        <end position="982"/>
    </location>
</feature>
<dbReference type="Gene3D" id="2.70.150.10">
    <property type="entry name" value="Calcium-transporting ATPase, cytoplasmic transduction domain A"/>
    <property type="match status" value="1"/>
</dbReference>
<evidence type="ECO:0000256" key="7">
    <source>
        <dbReference type="ARBA" id="ARBA00022741"/>
    </source>
</evidence>
<dbReference type="SFLD" id="SFLDS00003">
    <property type="entry name" value="Haloacid_Dehalogenase"/>
    <property type="match status" value="1"/>
</dbReference>
<dbReference type="GO" id="GO:0019829">
    <property type="term" value="F:ATPase-coupled monoatomic cation transmembrane transporter activity"/>
    <property type="evidence" value="ECO:0007669"/>
    <property type="project" value="TreeGrafter"/>
</dbReference>
<comment type="subcellular location">
    <subcellularLocation>
        <location evidence="1">Endoplasmic reticulum membrane</location>
        <topology evidence="1">Multi-pass membrane protein</topology>
    </subcellularLocation>
</comment>
<evidence type="ECO:0000256" key="21">
    <source>
        <dbReference type="SAM" id="Phobius"/>
    </source>
</evidence>
<evidence type="ECO:0000256" key="19">
    <source>
        <dbReference type="ARBA" id="ARBA00083273"/>
    </source>
</evidence>
<keyword evidence="3" id="KW-0813">Transport</keyword>
<feature type="transmembrane region" description="Helical" evidence="21">
    <location>
        <begin position="1093"/>
        <end position="1116"/>
    </location>
</feature>
<sequence>MTVTPKVDDLVQSVTLYTCRKTFFHGYIFPFIFIYILWLYWWCVLLNFWENQEDAFVSLAIIACLQILCCLGCHWSVHIRSLLTCKKEQNPLKATVVKVIPTPNNGSSELVYLHNNKNGDTVDHIWFIFQKTKYIWCTNRKTFKGLEFPINKSFNEYVNWKGYQENVDIQQVEQLYGTNHLDMVIPEFVELFKERALAPFFVFQVFCVALWCLDKYWYYSIFTLVMLVLFECTLVQQQLRNMSEILKMGNKPYNIYVYRNRRWRMLPTDQLIPGDIVSITRSQNDNLVPCDILLLRGSCIVDESLLTGESVPQMKEPVENFDSKTILDPEADGKLHVLFGGTKVVQQTAPTKAISGLRAQDNGCVGYVLRTGFNTSQGKLLRTILFGVKRVTANNLETFGFISFLLIFAVAAAVYVWIKGSEDPERNRYKLFLECTLIITSVIPPELPIELSLAVNTSLLSLSKLGVFCTEPFRIPFAGKVEICCFDKTGTLTSDSLIVEGVALAKENSKITPISDIPLESTFILATCHSLAHVDDGLVGDPLEKATLTAVDWNLTKADAVIPKKGKSPGLKIFHRFHFSSALKRMSVIAGFNQVGSTETIYIATAKGAPETIKTMLVDIPDIYDKVYLELSRRGARVLALGWKKLGKISPQEVRNLARDDIEKDLLFGGFVIISCPLKADSKSVIKELLNASHRVSMITGDNPLTACHVAKELKFCSKPILLFSEENKKWTSIDETRSFPLSTDLKVLVKNYSLCITGDSLIYFQENNSELLLKMMPHITVFARFAPKQKEQVILTLKSLGYVTLMCGDGTNDVGALKHADVGVAILANAPERLPERKDVKERLEREKEKERRLREMPAPRNRSNHSIKNMENSLSTVQSNLQKIMKEIEEQEQVQVVKLGDASIASPFTSKLSTITCVCHIIKQGRCTLVTTLQMFKILALNALILAYTQSVLYLDGIKLRDVQATLQGILLAACFLFISRSKPLKTLSKQRPLPNIFSLYTILTVILQFSVHFTCLIYLVHQAKLRIPESDATNTTKIKLSLEEDEEEHFEPNIVNSTVYIISMALQIATFAINYRGYPYMESLRENTALVYSIIGSSGVVLALTLGAFPELAVQFELIDFPHDFRIVLLQVLFADFFFSFLVDRICLRLCGEGELKEELVAN</sequence>
<comment type="function">
    <text evidence="17">Endoplasmic reticulum translocase required to remove mitochondrial transmembrane proteins mistargeted to the endoplasmic reticulum. Acts as a dislocase that mediates the ATP-dependent extraction of mislocalized mitochondrial transmembrane proteins from the endoplasmic reticulum membrane. Specifically binds mitochondrial tail-anchored transmembrane proteins: has an atypically large substrate-binding pocket that recognizes and binds moderately hydrophobic transmembranes with short hydrophilic lumenal domains.</text>
</comment>
<comment type="similarity">
    <text evidence="2">Belongs to the cation transport ATPase (P-type) (TC 3.A.3) family. Type V subfamily.</text>
</comment>
<feature type="region of interest" description="Disordered" evidence="20">
    <location>
        <begin position="838"/>
        <end position="868"/>
    </location>
</feature>
<name>A0A7F5R201_AGRPL</name>
<dbReference type="AlphaFoldDB" id="A0A7F5R201"/>
<dbReference type="SFLD" id="SFLDF00027">
    <property type="entry name" value="p-type_atpase"/>
    <property type="match status" value="1"/>
</dbReference>
<dbReference type="SUPFAM" id="SSF56784">
    <property type="entry name" value="HAD-like"/>
    <property type="match status" value="1"/>
</dbReference>
<evidence type="ECO:0000313" key="25">
    <source>
        <dbReference type="RefSeq" id="XP_025829257.1"/>
    </source>
</evidence>
<keyword evidence="10" id="KW-0460">Magnesium</keyword>
<comment type="catalytic activity">
    <reaction evidence="16">
        <text>[protein]-with a C-terminal TM segment(out) + ATP + H2O = [protein]-with a C-terminal TM segment(in) + ADP + phosphate + H(+)</text>
        <dbReference type="Rhea" id="RHEA:66168"/>
        <dbReference type="Rhea" id="RHEA-COMP:16963"/>
        <dbReference type="ChEBI" id="CHEBI:15377"/>
        <dbReference type="ChEBI" id="CHEBI:15378"/>
        <dbReference type="ChEBI" id="CHEBI:30616"/>
        <dbReference type="ChEBI" id="CHEBI:43474"/>
        <dbReference type="ChEBI" id="CHEBI:90782"/>
        <dbReference type="ChEBI" id="CHEBI:456216"/>
    </reaction>
</comment>
<keyword evidence="13 21" id="KW-1133">Transmembrane helix</keyword>